<dbReference type="AlphaFoldDB" id="A0AAW4AL98"/>
<dbReference type="KEGG" id="vau:VANGNB10_cII0361c"/>
<protein>
    <submittedName>
        <fullName evidence="1">Uncharacterized protein</fullName>
    </submittedName>
</protein>
<comment type="caution">
    <text evidence="1">The sequence shown here is derived from an EMBL/GenBank/DDBJ whole genome shotgun (WGS) entry which is preliminary data.</text>
</comment>
<name>A0AAW4AL98_VIBAN</name>
<accession>A0AAW4AL98</accession>
<evidence type="ECO:0000313" key="1">
    <source>
        <dbReference type="EMBL" id="MBF4273085.1"/>
    </source>
</evidence>
<evidence type="ECO:0000313" key="2">
    <source>
        <dbReference type="Proteomes" id="UP000722957"/>
    </source>
</evidence>
<gene>
    <name evidence="1" type="ORF">EAY07_13805</name>
</gene>
<dbReference type="Proteomes" id="UP000722957">
    <property type="component" value="Unassembled WGS sequence"/>
</dbReference>
<proteinExistence type="predicted"/>
<sequence length="159" mass="18677">MINLGKYMTESTRNKTKRKLINHIKSIQPKYQVAIFFNDFDEGLYFSNIMQQIKKPVSASFKHIPMIWVLRLKHQFNYGTVGYIQILTTDELDLDKLDNILNKYTYENQINTKQRPFNYEQYTDTVAKQKLANLAAYLGSETSPRRYAITNKPKPVKDA</sequence>
<reference evidence="1 2" key="1">
    <citation type="journal article" date="2021" name="PeerJ">
        <title>Analysis of 44 Vibrio anguillarum genomes reveals high genetic diversity.</title>
        <authorList>
            <person name="Hansen M.J."/>
            <person name="Dalsgaard I."/>
        </authorList>
    </citation>
    <scope>NUCLEOTIDE SEQUENCE [LARGE SCALE GENOMIC DNA]</scope>
    <source>
        <strain evidence="1 2">17-16730-2A</strain>
    </source>
</reference>
<dbReference type="EMBL" id="RDOM01000037">
    <property type="protein sequence ID" value="MBF4273085.1"/>
    <property type="molecule type" value="Genomic_DNA"/>
</dbReference>
<organism evidence="1 2">
    <name type="scientific">Vibrio anguillarum</name>
    <name type="common">Listonella anguillarum</name>
    <dbReference type="NCBI Taxonomy" id="55601"/>
    <lineage>
        <taxon>Bacteria</taxon>
        <taxon>Pseudomonadati</taxon>
        <taxon>Pseudomonadota</taxon>
        <taxon>Gammaproteobacteria</taxon>
        <taxon>Vibrionales</taxon>
        <taxon>Vibrionaceae</taxon>
        <taxon>Vibrio</taxon>
    </lineage>
</organism>